<accession>A0A7X2ITI2</accession>
<sequence length="85" mass="9306">MNAQSSHQIVGNLDGRTLFYSKYRAQGLDLWASNRLYGILPRRDPRFIYAIASAVCNAERADHLIGAGASPNGRLALPALAVKKH</sequence>
<keyword evidence="2" id="KW-1185">Reference proteome</keyword>
<dbReference type="EMBL" id="WKJJ01000024">
    <property type="protein sequence ID" value="MRV75835.1"/>
    <property type="molecule type" value="Genomic_DNA"/>
</dbReference>
<dbReference type="Proteomes" id="UP000446768">
    <property type="component" value="Unassembled WGS sequence"/>
</dbReference>
<dbReference type="RefSeq" id="WP_154380752.1">
    <property type="nucleotide sequence ID" value="NZ_WKJJ01000024.1"/>
</dbReference>
<dbReference type="AlphaFoldDB" id="A0A7X2ITI2"/>
<comment type="caution">
    <text evidence="1">The sequence shown here is derived from an EMBL/GenBank/DDBJ whole genome shotgun (WGS) entry which is preliminary data.</text>
</comment>
<evidence type="ECO:0000313" key="2">
    <source>
        <dbReference type="Proteomes" id="UP000446768"/>
    </source>
</evidence>
<organism evidence="1 2">
    <name type="scientific">Pseudoduganella rivuli</name>
    <dbReference type="NCBI Taxonomy" id="2666085"/>
    <lineage>
        <taxon>Bacteria</taxon>
        <taxon>Pseudomonadati</taxon>
        <taxon>Pseudomonadota</taxon>
        <taxon>Betaproteobacteria</taxon>
        <taxon>Burkholderiales</taxon>
        <taxon>Oxalobacteraceae</taxon>
        <taxon>Telluria group</taxon>
        <taxon>Pseudoduganella</taxon>
    </lineage>
</organism>
<name>A0A7X2ITI2_9BURK</name>
<proteinExistence type="predicted"/>
<gene>
    <name evidence="1" type="ORF">GJ700_29400</name>
</gene>
<evidence type="ECO:0000313" key="1">
    <source>
        <dbReference type="EMBL" id="MRV75835.1"/>
    </source>
</evidence>
<protein>
    <submittedName>
        <fullName evidence="1">Uncharacterized protein</fullName>
    </submittedName>
</protein>
<reference evidence="1 2" key="1">
    <citation type="submission" date="2019-11" db="EMBL/GenBank/DDBJ databases">
        <title>Novel species isolated from a subtropical stream in China.</title>
        <authorList>
            <person name="Lu H."/>
        </authorList>
    </citation>
    <scope>NUCLEOTIDE SEQUENCE [LARGE SCALE GENOMIC DNA]</scope>
    <source>
        <strain evidence="1 2">FT92W</strain>
    </source>
</reference>